<keyword evidence="9" id="KW-1185">Reference proteome</keyword>
<dbReference type="OrthoDB" id="9813426at2"/>
<comment type="subcellular location">
    <subcellularLocation>
        <location evidence="1">Cell membrane</location>
        <topology evidence="1">Multi-pass membrane protein</topology>
    </subcellularLocation>
</comment>
<evidence type="ECO:0000256" key="2">
    <source>
        <dbReference type="ARBA" id="ARBA00022475"/>
    </source>
</evidence>
<dbReference type="Proteomes" id="UP000005713">
    <property type="component" value="Unassembled WGS sequence"/>
</dbReference>
<sequence length="213" mass="23656">MFDWITSLIDSMGAFGVALLMFLENVFPPIPSELIMPLAGFNAARGDMSLWLVIVSGSIGSLAGAYLWYWMARKIGFDRVCSLSRKHGRWLSISPDELDRANGWFDRHKGSAVLIGRLIPTVRTLISVPAGVRRMHRGKFLAYSAIGTFAWTTALTMAGYWLESGYDVVSQWLDPVSTAVVIGLVAIYVWRVATYYRRNPRDGDASGKVEETG</sequence>
<reference evidence="8 9" key="1">
    <citation type="submission" date="2006-06" db="EMBL/GenBank/DDBJ databases">
        <authorList>
            <person name="Moran M.A."/>
            <person name="Ferriera S."/>
            <person name="Johnson J."/>
            <person name="Kravitz S."/>
            <person name="Beeson K."/>
            <person name="Sutton G."/>
            <person name="Rogers Y.-H."/>
            <person name="Friedman R."/>
            <person name="Frazier M."/>
            <person name="Venter J.C."/>
        </authorList>
    </citation>
    <scope>NUCLEOTIDE SEQUENCE [LARGE SCALE GENOMIC DNA]</scope>
    <source>
        <strain evidence="8 9">E-37</strain>
    </source>
</reference>
<proteinExistence type="predicted"/>
<dbReference type="RefSeq" id="WP_005863950.1">
    <property type="nucleotide sequence ID" value="NZ_AAYA01000025.1"/>
</dbReference>
<dbReference type="PANTHER" id="PTHR42709">
    <property type="entry name" value="ALKALINE PHOSPHATASE LIKE PROTEIN"/>
    <property type="match status" value="1"/>
</dbReference>
<evidence type="ECO:0000259" key="7">
    <source>
        <dbReference type="Pfam" id="PF09335"/>
    </source>
</evidence>
<keyword evidence="2" id="KW-1003">Cell membrane</keyword>
<evidence type="ECO:0000256" key="6">
    <source>
        <dbReference type="SAM" id="Phobius"/>
    </source>
</evidence>
<dbReference type="AlphaFoldDB" id="A3KAT7"/>
<evidence type="ECO:0000313" key="9">
    <source>
        <dbReference type="Proteomes" id="UP000005713"/>
    </source>
</evidence>
<evidence type="ECO:0000256" key="3">
    <source>
        <dbReference type="ARBA" id="ARBA00022692"/>
    </source>
</evidence>
<evidence type="ECO:0000313" key="8">
    <source>
        <dbReference type="EMBL" id="EBA05733.1"/>
    </source>
</evidence>
<keyword evidence="4 6" id="KW-1133">Transmembrane helix</keyword>
<dbReference type="Pfam" id="PF09335">
    <property type="entry name" value="VTT_dom"/>
    <property type="match status" value="1"/>
</dbReference>
<protein>
    <submittedName>
        <fullName evidence="8">DedA family protein</fullName>
    </submittedName>
</protein>
<keyword evidence="5 6" id="KW-0472">Membrane</keyword>
<feature type="transmembrane region" description="Helical" evidence="6">
    <location>
        <begin position="12"/>
        <end position="30"/>
    </location>
</feature>
<dbReference type="GO" id="GO:0005886">
    <property type="term" value="C:plasma membrane"/>
    <property type="evidence" value="ECO:0007669"/>
    <property type="project" value="UniProtKB-SubCell"/>
</dbReference>
<comment type="caution">
    <text evidence="8">The sequence shown here is derived from an EMBL/GenBank/DDBJ whole genome shotgun (WGS) entry which is preliminary data.</text>
</comment>
<dbReference type="EMBL" id="AAYA01000025">
    <property type="protein sequence ID" value="EBA05733.1"/>
    <property type="molecule type" value="Genomic_DNA"/>
</dbReference>
<evidence type="ECO:0000256" key="4">
    <source>
        <dbReference type="ARBA" id="ARBA00022989"/>
    </source>
</evidence>
<evidence type="ECO:0000256" key="1">
    <source>
        <dbReference type="ARBA" id="ARBA00004651"/>
    </source>
</evidence>
<dbReference type="eggNOG" id="COG0586">
    <property type="taxonomic scope" value="Bacteria"/>
</dbReference>
<keyword evidence="3 6" id="KW-0812">Transmembrane</keyword>
<organism evidence="8 9">
    <name type="scientific">Sagittula stellata (strain ATCC 700073 / DSM 11524 / E-37)</name>
    <dbReference type="NCBI Taxonomy" id="388399"/>
    <lineage>
        <taxon>Bacteria</taxon>
        <taxon>Pseudomonadati</taxon>
        <taxon>Pseudomonadota</taxon>
        <taxon>Alphaproteobacteria</taxon>
        <taxon>Rhodobacterales</taxon>
        <taxon>Roseobacteraceae</taxon>
        <taxon>Sagittula</taxon>
    </lineage>
</organism>
<feature type="transmembrane region" description="Helical" evidence="6">
    <location>
        <begin position="140"/>
        <end position="160"/>
    </location>
</feature>
<feature type="transmembrane region" description="Helical" evidence="6">
    <location>
        <begin position="172"/>
        <end position="190"/>
    </location>
</feature>
<name>A3KAT7_SAGS3</name>
<dbReference type="InterPro" id="IPR032816">
    <property type="entry name" value="VTT_dom"/>
</dbReference>
<feature type="domain" description="VTT" evidence="7">
    <location>
        <begin position="30"/>
        <end position="160"/>
    </location>
</feature>
<evidence type="ECO:0000256" key="5">
    <source>
        <dbReference type="ARBA" id="ARBA00023136"/>
    </source>
</evidence>
<gene>
    <name evidence="8" type="ORF">SSE37_18432</name>
</gene>
<dbReference type="InterPro" id="IPR051311">
    <property type="entry name" value="DedA_domain"/>
</dbReference>
<dbReference type="PANTHER" id="PTHR42709:SF6">
    <property type="entry name" value="UNDECAPRENYL PHOSPHATE TRANSPORTER A"/>
    <property type="match status" value="1"/>
</dbReference>
<feature type="transmembrane region" description="Helical" evidence="6">
    <location>
        <begin position="50"/>
        <end position="69"/>
    </location>
</feature>
<accession>A3KAT7</accession>